<gene>
    <name evidence="2" type="ORF">CH338_20405</name>
</gene>
<evidence type="ECO:0000256" key="1">
    <source>
        <dbReference type="SAM" id="SignalP"/>
    </source>
</evidence>
<sequence>MSHGRVTRRGLGALALLAAAVASGAPARAQGRSVRVHKDPSCGCCTGWARHMEANGFAVTLVDVADLDAVKSRFGVPDELRTCHTAEVGGYVIEGHVPAAAIERLLAERPAAAGLAVPGMPVGSPGMEGGTPETYEVILFGPGVRRGYGRFRGASTV</sequence>
<dbReference type="AlphaFoldDB" id="A0A327K7R6"/>
<reference evidence="2 3" key="1">
    <citation type="submission" date="2017-07" db="EMBL/GenBank/DDBJ databases">
        <title>Draft Genome Sequences of Select Purple Nonsulfur Bacteria.</title>
        <authorList>
            <person name="Lasarre B."/>
            <person name="Mckinlay J.B."/>
        </authorList>
    </citation>
    <scope>NUCLEOTIDE SEQUENCE [LARGE SCALE GENOMIC DNA]</scope>
    <source>
        <strain evidence="2 3">DSM 11907</strain>
    </source>
</reference>
<dbReference type="OrthoDB" id="14727at2"/>
<dbReference type="Proteomes" id="UP000248863">
    <property type="component" value="Unassembled WGS sequence"/>
</dbReference>
<dbReference type="Pfam" id="PF04214">
    <property type="entry name" value="DUF411"/>
    <property type="match status" value="1"/>
</dbReference>
<protein>
    <submittedName>
        <fullName evidence="2">Metal-binding protein</fullName>
    </submittedName>
</protein>
<accession>A0A327K7R6</accession>
<name>A0A327K7R6_9BRAD</name>
<evidence type="ECO:0000313" key="3">
    <source>
        <dbReference type="Proteomes" id="UP000248863"/>
    </source>
</evidence>
<feature type="signal peptide" evidence="1">
    <location>
        <begin position="1"/>
        <end position="29"/>
    </location>
</feature>
<evidence type="ECO:0000313" key="2">
    <source>
        <dbReference type="EMBL" id="RAI34760.1"/>
    </source>
</evidence>
<proteinExistence type="predicted"/>
<dbReference type="RefSeq" id="WP_111358952.1">
    <property type="nucleotide sequence ID" value="NZ_NHSK01000043.1"/>
</dbReference>
<keyword evidence="3" id="KW-1185">Reference proteome</keyword>
<organism evidence="2 3">
    <name type="scientific">Rhodoplanes elegans</name>
    <dbReference type="NCBI Taxonomy" id="29408"/>
    <lineage>
        <taxon>Bacteria</taxon>
        <taxon>Pseudomonadati</taxon>
        <taxon>Pseudomonadota</taxon>
        <taxon>Alphaproteobacteria</taxon>
        <taxon>Hyphomicrobiales</taxon>
        <taxon>Nitrobacteraceae</taxon>
        <taxon>Rhodoplanes</taxon>
    </lineage>
</organism>
<dbReference type="InterPro" id="IPR007332">
    <property type="entry name" value="DUF411"/>
</dbReference>
<comment type="caution">
    <text evidence="2">The sequence shown here is derived from an EMBL/GenBank/DDBJ whole genome shotgun (WGS) entry which is preliminary data.</text>
</comment>
<keyword evidence="1" id="KW-0732">Signal</keyword>
<dbReference type="EMBL" id="NPEU01000293">
    <property type="protein sequence ID" value="RAI34760.1"/>
    <property type="molecule type" value="Genomic_DNA"/>
</dbReference>
<feature type="chain" id="PRO_5016259556" evidence="1">
    <location>
        <begin position="30"/>
        <end position="157"/>
    </location>
</feature>